<name>A0A2N5UVY1_9BASI</name>
<evidence type="ECO:0000313" key="1">
    <source>
        <dbReference type="EMBL" id="PLW41922.1"/>
    </source>
</evidence>
<dbReference type="EMBL" id="PGCI01000084">
    <property type="protein sequence ID" value="PLW41922.1"/>
    <property type="molecule type" value="Genomic_DNA"/>
</dbReference>
<accession>A0A2N5UVY1</accession>
<evidence type="ECO:0000313" key="2">
    <source>
        <dbReference type="Proteomes" id="UP000235392"/>
    </source>
</evidence>
<comment type="caution">
    <text evidence="1">The sequence shown here is derived from an EMBL/GenBank/DDBJ whole genome shotgun (WGS) entry which is preliminary data.</text>
</comment>
<dbReference type="AlphaFoldDB" id="A0A2N5UVY1"/>
<organism evidence="1 2">
    <name type="scientific">Puccinia coronata f. sp. avenae</name>
    <dbReference type="NCBI Taxonomy" id="200324"/>
    <lineage>
        <taxon>Eukaryota</taxon>
        <taxon>Fungi</taxon>
        <taxon>Dikarya</taxon>
        <taxon>Basidiomycota</taxon>
        <taxon>Pucciniomycotina</taxon>
        <taxon>Pucciniomycetes</taxon>
        <taxon>Pucciniales</taxon>
        <taxon>Pucciniaceae</taxon>
        <taxon>Puccinia</taxon>
    </lineage>
</organism>
<proteinExistence type="predicted"/>
<protein>
    <submittedName>
        <fullName evidence="1">Uncharacterized protein</fullName>
    </submittedName>
</protein>
<reference evidence="1 2" key="1">
    <citation type="submission" date="2017-11" db="EMBL/GenBank/DDBJ databases">
        <title>De novo assembly and phasing of dikaryotic genomes from two isolates of Puccinia coronata f. sp. avenae, the causal agent of oat crown rust.</title>
        <authorList>
            <person name="Miller M.E."/>
            <person name="Zhang Y."/>
            <person name="Omidvar V."/>
            <person name="Sperschneider J."/>
            <person name="Schwessinger B."/>
            <person name="Raley C."/>
            <person name="Palmer J.M."/>
            <person name="Garnica D."/>
            <person name="Upadhyaya N."/>
            <person name="Rathjen J."/>
            <person name="Taylor J.M."/>
            <person name="Park R.F."/>
            <person name="Dodds P.N."/>
            <person name="Hirsch C.D."/>
            <person name="Kianian S.F."/>
            <person name="Figueroa M."/>
        </authorList>
    </citation>
    <scope>NUCLEOTIDE SEQUENCE [LARGE SCALE GENOMIC DNA]</scope>
    <source>
        <strain evidence="1">12SD80</strain>
    </source>
</reference>
<dbReference type="Proteomes" id="UP000235392">
    <property type="component" value="Unassembled WGS sequence"/>
</dbReference>
<sequence length="121" mass="13665">MSSDMGSNNLFDPMSNKLIEPGIGHNRPIPCRTNPLNQVCSTWHRTELSDPLSDKPVGQACPTQHRTIVSDAVSDKPTGWVYFSGVDFSPNALFRWELDLRRFSLQCLFGAFCVPRPQNWN</sequence>
<gene>
    <name evidence="1" type="ORF">PCASD_12804</name>
</gene>